<evidence type="ECO:0000313" key="1">
    <source>
        <dbReference type="EMBL" id="VFK65675.1"/>
    </source>
</evidence>
<gene>
    <name evidence="1" type="ORF">BECKUNK1418G_GA0071005_106722</name>
    <name evidence="2" type="ORF">BECKUNK1418H_GA0071006_100849</name>
</gene>
<accession>A0A451ASJ0</accession>
<proteinExistence type="predicted"/>
<dbReference type="EMBL" id="CAADGD010000008">
    <property type="protein sequence ID" value="VFK68975.1"/>
    <property type="molecule type" value="Genomic_DNA"/>
</dbReference>
<dbReference type="EMBL" id="CAADFZ010000067">
    <property type="protein sequence ID" value="VFK65675.1"/>
    <property type="molecule type" value="Genomic_DNA"/>
</dbReference>
<sequence length="123" mass="14803">MLLRDFQLYIHTRSQIKLHQRINCFISWINDIHKPLMGSDLVLIPRVFINMRRNQDRKTLFPSRQRNWSANLSTRPFSRIYNFLRRLINQSMIKSFQSNAYTLISHSLLTLNTYFLSNTNLTQ</sequence>
<organism evidence="2">
    <name type="scientific">Candidatus Kentrum sp. UNK</name>
    <dbReference type="NCBI Taxonomy" id="2126344"/>
    <lineage>
        <taxon>Bacteria</taxon>
        <taxon>Pseudomonadati</taxon>
        <taxon>Pseudomonadota</taxon>
        <taxon>Gammaproteobacteria</taxon>
        <taxon>Candidatus Kentrum</taxon>
    </lineage>
</organism>
<dbReference type="AlphaFoldDB" id="A0A451ASJ0"/>
<protein>
    <submittedName>
        <fullName evidence="2">Uncharacterized protein</fullName>
    </submittedName>
</protein>
<reference evidence="2" key="1">
    <citation type="submission" date="2019-02" db="EMBL/GenBank/DDBJ databases">
        <authorList>
            <person name="Gruber-Vodicka R. H."/>
            <person name="Seah K. B. B."/>
        </authorList>
    </citation>
    <scope>NUCLEOTIDE SEQUENCE</scope>
    <source>
        <strain evidence="2">BECK_BY19</strain>
        <strain evidence="1">BECK_BY8</strain>
    </source>
</reference>
<evidence type="ECO:0000313" key="2">
    <source>
        <dbReference type="EMBL" id="VFK68975.1"/>
    </source>
</evidence>
<name>A0A451ASJ0_9GAMM</name>